<proteinExistence type="predicted"/>
<accession>A0ABS0XKC4</accession>
<feature type="domain" description="Ice-binding protein C-terminal" evidence="2">
    <location>
        <begin position="160"/>
        <end position="186"/>
    </location>
</feature>
<evidence type="ECO:0000313" key="3">
    <source>
        <dbReference type="EMBL" id="MBJ6120482.1"/>
    </source>
</evidence>
<sequence>MTPTSFARAFRSGRPTAPQGPARTVLSNLVPGTVPDSPVNDSFLTPATDGPPVLVSDAGGLTPASSAGSPGPQLAALTPGFGLVGSGPGPTGTTPTPDPVATATPVPEPTAVPTATPTGTPTATPTSTPTATPTSTPTATPTDTPVVPPITTPTPDPVTPVPEPASWMMLLLGMGLVGIVTRRARRAKAAAVPAV</sequence>
<dbReference type="Proteomes" id="UP000640426">
    <property type="component" value="Unassembled WGS sequence"/>
</dbReference>
<comment type="caution">
    <text evidence="3">The sequence shown here is derived from an EMBL/GenBank/DDBJ whole genome shotgun (WGS) entry which is preliminary data.</text>
</comment>
<name>A0ABS0XKC4_9SPHN</name>
<gene>
    <name evidence="3" type="ORF">JAO74_01620</name>
</gene>
<dbReference type="NCBIfam" id="NF035944">
    <property type="entry name" value="PEPxxWA-CTERM"/>
    <property type="match status" value="1"/>
</dbReference>
<organism evidence="3 4">
    <name type="scientific">Sphingomonas mollis</name>
    <dbReference type="NCBI Taxonomy" id="2795726"/>
    <lineage>
        <taxon>Bacteria</taxon>
        <taxon>Pseudomonadati</taxon>
        <taxon>Pseudomonadota</taxon>
        <taxon>Alphaproteobacteria</taxon>
        <taxon>Sphingomonadales</taxon>
        <taxon>Sphingomonadaceae</taxon>
        <taxon>Sphingomonas</taxon>
    </lineage>
</organism>
<feature type="compositionally biased region" description="Low complexity" evidence="1">
    <location>
        <begin position="91"/>
        <end position="145"/>
    </location>
</feature>
<evidence type="ECO:0000259" key="2">
    <source>
        <dbReference type="Pfam" id="PF07589"/>
    </source>
</evidence>
<dbReference type="Pfam" id="PF07589">
    <property type="entry name" value="PEP-CTERM"/>
    <property type="match status" value="1"/>
</dbReference>
<dbReference type="PRINTS" id="PR01217">
    <property type="entry name" value="PRICHEXTENSN"/>
</dbReference>
<dbReference type="NCBIfam" id="TIGR02595">
    <property type="entry name" value="PEP_CTERM"/>
    <property type="match status" value="1"/>
</dbReference>
<protein>
    <submittedName>
        <fullName evidence="3">PEPxxWA-CTERM sorting domain-containing protein</fullName>
    </submittedName>
</protein>
<keyword evidence="4" id="KW-1185">Reference proteome</keyword>
<dbReference type="InterPro" id="IPR013424">
    <property type="entry name" value="Ice-binding_C"/>
</dbReference>
<feature type="compositionally biased region" description="Pro residues" evidence="1">
    <location>
        <begin position="146"/>
        <end position="158"/>
    </location>
</feature>
<evidence type="ECO:0000256" key="1">
    <source>
        <dbReference type="SAM" id="MobiDB-lite"/>
    </source>
</evidence>
<dbReference type="EMBL" id="JAELXS010000001">
    <property type="protein sequence ID" value="MBJ6120482.1"/>
    <property type="molecule type" value="Genomic_DNA"/>
</dbReference>
<feature type="region of interest" description="Disordered" evidence="1">
    <location>
        <begin position="1"/>
        <end position="158"/>
    </location>
</feature>
<reference evidence="4" key="1">
    <citation type="submission" date="2020-12" db="EMBL/GenBank/DDBJ databases">
        <title>Hymenobacter sp.</title>
        <authorList>
            <person name="Kim M.K."/>
        </authorList>
    </citation>
    <scope>NUCLEOTIDE SEQUENCE [LARGE SCALE GENOMIC DNA]</scope>
    <source>
        <strain evidence="4">BT553</strain>
    </source>
</reference>
<evidence type="ECO:0000313" key="4">
    <source>
        <dbReference type="Proteomes" id="UP000640426"/>
    </source>
</evidence>